<feature type="region of interest" description="Disordered" evidence="1">
    <location>
        <begin position="107"/>
        <end position="224"/>
    </location>
</feature>
<feature type="region of interest" description="Disordered" evidence="1">
    <location>
        <begin position="444"/>
        <end position="604"/>
    </location>
</feature>
<sequence length="1612" mass="180971">MSLTGQSDSVDDLKLEDQSCSSRRQSEDYRFFDGQSIILRLQECDLANLRYFRKLQQNQNQYSVTGRDSRKRGRWLLLSADRPNVGLSGEGVSSGQTLPSRLLPLASTSSQQQKEEDISNLLSDWSVPSPNMSPVKQETKVEAEVKDEQLPSVKSSPSKDAKSTSVTPPVSNMVTRRRRQKKSLEADACPDEAKSSSSVDSVIDLRESRSAAKKSNGRVDDRENVEEDIVLDSNVSTQPVNQCQEEIPTFRTRSGLKRQQGKIALPFHSARKNRVMAETRSVTRSLPASVKEEAFSPRSTNADDEGVFLKPTPPVTSISRAVPKRYSQEALTEKRLTLPKRQYSPEPTPRITRLTGRGRPTKEVADVATTLVETFSDVSSAWFSLPEDFLKRMWRRQKNLTESCDSLNKTQETVSDQEKSSEIDQVSPIGNKACNELISASDRDMENLSSPAEAASVGLSVHSDSCSVTSQSTKAPKTEPKDEDSATTTMVSSEQFEEDLTTKNAMDIKEEQTEKRSDDPDASGSECPQKSENSESSYVDHALHIVESSGSSEKCEEEERRGRSLSKTDHEDESDAISESVREGSAEDGGDRTQLPKNRFLSQPKVPPLRIRLPVHRERRMRRPTRSKEYSPLNLKSAHSSAFSRSSVWPVNDELHCVGHVAKNRDSKIVPSQYSPSEDRPPPKAARKRLIHPVQGSIGAADFDSYDFKTSKRRRVHLPSIPVRKQMGRIRQFGKIALSRKRISTGRPRGRPRKYPLNEDSSVTNAGVESVELNRTTDSNECIRQTEGGVEDSVVNTSTEEDRMSPSNVWGTCSEDLMLENPQVSDPVASPRLAMGSGNPARHSSRLKLVTMRELYPALFSSRQKKSDGINIPLPPPNTLAAVVDPVEPVVANSVPPLVSKPDRSVLFEQPVKRRRGRPRKNLVPEDANGWKSVTGTKSSAISLNVLINNAVYLETVRGRRRSAAHCSVRESVYPRENVGFGSEAGFKLGDDTPRGELRPSRERIRRAASSRRMRSRLISRHASSRNFSSNLLSSLRFDSLPKFRSRGNKPKFGLGSEKEDGLTASMDEDGLDRKSSRMFAENRYMGMGDEHKWAGSATVKPRNYMRRVAELRRLNPFATGLRSRSIDEDSDGFYREILLRGKELRPPEYQEVNILIHPNVSYNEDRQISGERKCTEELVQVIAGLYPRPTSFIDDDQSEYAYDVEDAKKFASQESEMRRALIRDVFSIILSQYTSELCYEGLPGGSAVRFNTMMQNIHRLRDEFKIYAMGNAEDTLWAHQFLIQHAPLGILMTYLNMFLFAKNIPTARYLLDFLLGNANLDPKLNSVNRKIRRFIYQNQAADPETDHILRVAGRRHFKNICILAVSPYIVYGGVTHPHIKSHEFMFGNLLPVCVGDYRLITVSIPSTRVTASEISDYATELVIRNARKLHREHSKMRLVLVGWGSSCLYNLEALEEVTDVAAVINFAFPQKACDGTRGLNCEDTMLLTYCPSLFIVGDKAENCNIREMQQMTENMIAPAGLIVVGDANNNLNVALPRLCMERFTDRTVQWEILEHVLDFLDMYCTSDSRGKYRQRPIAVNNVFDADLTMLRANSNTARARASHLIQATGSM</sequence>
<feature type="compositionally biased region" description="Polar residues" evidence="1">
    <location>
        <begin position="163"/>
        <end position="174"/>
    </location>
</feature>
<feature type="region of interest" description="Disordered" evidence="1">
    <location>
        <begin position="664"/>
        <end position="686"/>
    </location>
</feature>
<feature type="compositionally biased region" description="Basic and acidic residues" evidence="1">
    <location>
        <begin position="506"/>
        <end position="519"/>
    </location>
</feature>
<feature type="region of interest" description="Disordered" evidence="1">
    <location>
        <begin position="405"/>
        <end position="428"/>
    </location>
</feature>
<evidence type="ECO:0000259" key="2">
    <source>
        <dbReference type="Pfam" id="PF23154"/>
    </source>
</evidence>
<dbReference type="PANTHER" id="PTHR13136:SF16">
    <property type="entry name" value="KAT8 REGULATORY NSL COMPLEX SUBUNIT 3"/>
    <property type="match status" value="1"/>
</dbReference>
<feature type="region of interest" description="Disordered" evidence="1">
    <location>
        <begin position="341"/>
        <end position="361"/>
    </location>
</feature>
<feature type="domain" description="KANSL3 helical" evidence="2">
    <location>
        <begin position="1177"/>
        <end position="1339"/>
    </location>
</feature>
<feature type="compositionally biased region" description="Polar residues" evidence="1">
    <location>
        <begin position="462"/>
        <end position="475"/>
    </location>
</feature>
<dbReference type="InterPro" id="IPR056519">
    <property type="entry name" value="KANSL3_1st"/>
</dbReference>
<feature type="compositionally biased region" description="Basic and acidic residues" evidence="1">
    <location>
        <begin position="553"/>
        <end position="570"/>
    </location>
</feature>
<feature type="region of interest" description="Disordered" evidence="1">
    <location>
        <begin position="745"/>
        <end position="764"/>
    </location>
</feature>
<dbReference type="PANTHER" id="PTHR13136">
    <property type="entry name" value="TESTIS DEVELOPMENT PROTEIN PRTD"/>
    <property type="match status" value="1"/>
</dbReference>
<dbReference type="InterPro" id="IPR017956">
    <property type="entry name" value="AT_hook_DNA-bd_motif"/>
</dbReference>
<gene>
    <name evidence="3" type="ORF">AB6A40_002972</name>
</gene>
<dbReference type="Proteomes" id="UP001608902">
    <property type="component" value="Unassembled WGS sequence"/>
</dbReference>
<feature type="compositionally biased region" description="Basic residues" evidence="1">
    <location>
        <begin position="745"/>
        <end position="754"/>
    </location>
</feature>
<protein>
    <recommendedName>
        <fullName evidence="2">KANSL3 helical domain-containing protein</fullName>
    </recommendedName>
</protein>
<organism evidence="3 4">
    <name type="scientific">Gnathostoma spinigerum</name>
    <dbReference type="NCBI Taxonomy" id="75299"/>
    <lineage>
        <taxon>Eukaryota</taxon>
        <taxon>Metazoa</taxon>
        <taxon>Ecdysozoa</taxon>
        <taxon>Nematoda</taxon>
        <taxon>Chromadorea</taxon>
        <taxon>Rhabditida</taxon>
        <taxon>Spirurina</taxon>
        <taxon>Gnathostomatomorpha</taxon>
        <taxon>Gnathostomatoidea</taxon>
        <taxon>Gnathostomatidae</taxon>
        <taxon>Gnathostoma</taxon>
    </lineage>
</organism>
<dbReference type="SMART" id="SM00384">
    <property type="entry name" value="AT_hook"/>
    <property type="match status" value="2"/>
</dbReference>
<feature type="compositionally biased region" description="Polar residues" evidence="1">
    <location>
        <begin position="526"/>
        <end position="537"/>
    </location>
</feature>
<feature type="region of interest" description="Disordered" evidence="1">
    <location>
        <begin position="289"/>
        <end position="314"/>
    </location>
</feature>
<evidence type="ECO:0000313" key="3">
    <source>
        <dbReference type="EMBL" id="MFH4976263.1"/>
    </source>
</evidence>
<name>A0ABD6E8A3_9BILA</name>
<reference evidence="3 4" key="1">
    <citation type="submission" date="2024-08" db="EMBL/GenBank/DDBJ databases">
        <title>Gnathostoma spinigerum genome.</title>
        <authorList>
            <person name="Gonzalez-Bertolin B."/>
            <person name="Monzon S."/>
            <person name="Zaballos A."/>
            <person name="Jimenez P."/>
            <person name="Dekumyoy P."/>
            <person name="Varona S."/>
            <person name="Cuesta I."/>
            <person name="Sumanam S."/>
            <person name="Adisakwattana P."/>
            <person name="Gasser R.B."/>
            <person name="Hernandez-Gonzalez A."/>
            <person name="Young N.D."/>
            <person name="Perteguer M.J."/>
        </authorList>
    </citation>
    <scope>NUCLEOTIDE SEQUENCE [LARGE SCALE GENOMIC DNA]</scope>
    <source>
        <strain evidence="3">AL3</strain>
        <tissue evidence="3">Liver</tissue>
    </source>
</reference>
<feature type="compositionally biased region" description="Polar residues" evidence="1">
    <location>
        <begin position="120"/>
        <end position="136"/>
    </location>
</feature>
<dbReference type="Pfam" id="PF23154">
    <property type="entry name" value="KANSL3_1st"/>
    <property type="match status" value="1"/>
</dbReference>
<comment type="caution">
    <text evidence="3">The sequence shown here is derived from an EMBL/GenBank/DDBJ whole genome shotgun (WGS) entry which is preliminary data.</text>
</comment>
<evidence type="ECO:0000256" key="1">
    <source>
        <dbReference type="SAM" id="MobiDB-lite"/>
    </source>
</evidence>
<feature type="compositionally biased region" description="Polar residues" evidence="1">
    <location>
        <begin position="405"/>
        <end position="414"/>
    </location>
</feature>
<accession>A0ABD6E8A3</accession>
<proteinExistence type="predicted"/>
<keyword evidence="4" id="KW-1185">Reference proteome</keyword>
<feature type="compositionally biased region" description="Basic and acidic residues" evidence="1">
    <location>
        <begin position="580"/>
        <end position="591"/>
    </location>
</feature>
<dbReference type="InterPro" id="IPR026555">
    <property type="entry name" value="NSL3/Tex30"/>
</dbReference>
<dbReference type="EMBL" id="JBGFUD010001424">
    <property type="protein sequence ID" value="MFH4976263.1"/>
    <property type="molecule type" value="Genomic_DNA"/>
</dbReference>
<feature type="compositionally biased region" description="Basic and acidic residues" evidence="1">
    <location>
        <begin position="137"/>
        <end position="149"/>
    </location>
</feature>
<evidence type="ECO:0000313" key="4">
    <source>
        <dbReference type="Proteomes" id="UP001608902"/>
    </source>
</evidence>
<feature type="region of interest" description="Disordered" evidence="1">
    <location>
        <begin position="1049"/>
        <end position="1071"/>
    </location>
</feature>